<keyword evidence="1" id="KW-0472">Membrane</keyword>
<dbReference type="RefSeq" id="WP_100590631.1">
    <property type="nucleotide sequence ID" value="NZ_CP015578.1"/>
</dbReference>
<keyword evidence="1" id="KW-1133">Transmembrane helix</keyword>
<evidence type="ECO:0000313" key="2">
    <source>
        <dbReference type="EMBL" id="ARQ97510.1"/>
    </source>
</evidence>
<evidence type="ECO:0000313" key="3">
    <source>
        <dbReference type="Proteomes" id="UP000202031"/>
    </source>
</evidence>
<dbReference type="AlphaFoldDB" id="A0A1X9SMR7"/>
<evidence type="ECO:0000256" key="1">
    <source>
        <dbReference type="SAM" id="Phobius"/>
    </source>
</evidence>
<reference evidence="3" key="1">
    <citation type="journal article" date="2017" name="Genome Biol. Evol.">
        <title>Comparative Genomic Analysis Identifies a Campylobacter Clade Deficient in Selenium Metabolism.</title>
        <authorList>
            <person name="Miller W.G."/>
            <person name="Yee E."/>
            <person name="Lopes B.S."/>
            <person name="Chapman M.H."/>
            <person name="Huynh S."/>
            <person name="Bono J.L."/>
            <person name="Parker C.T."/>
            <person name="Strachan N.J.C."/>
            <person name="Forbes K.J."/>
        </authorList>
    </citation>
    <scope>NUCLEOTIDE SEQUENCE [LARGE SCALE GENOMIC DNA]</scope>
    <source>
        <strain evidence="3">NCTC 13004</strain>
    </source>
</reference>
<feature type="transmembrane region" description="Helical" evidence="1">
    <location>
        <begin position="7"/>
        <end position="31"/>
    </location>
</feature>
<dbReference type="KEGG" id="clx:CLAN_0764"/>
<evidence type="ECO:0008006" key="4">
    <source>
        <dbReference type="Google" id="ProtNLM"/>
    </source>
</evidence>
<dbReference type="EMBL" id="CP015578">
    <property type="protein sequence ID" value="ARQ97510.1"/>
    <property type="molecule type" value="Genomic_DNA"/>
</dbReference>
<organism evidence="2 3">
    <name type="scientific">Campylobacter lanienae NCTC 13004</name>
    <dbReference type="NCBI Taxonomy" id="1031753"/>
    <lineage>
        <taxon>Bacteria</taxon>
        <taxon>Pseudomonadati</taxon>
        <taxon>Campylobacterota</taxon>
        <taxon>Epsilonproteobacteria</taxon>
        <taxon>Campylobacterales</taxon>
        <taxon>Campylobacteraceae</taxon>
        <taxon>Campylobacter</taxon>
    </lineage>
</organism>
<gene>
    <name evidence="2" type="ORF">CLAN_0764</name>
</gene>
<dbReference type="InterPro" id="IPR012902">
    <property type="entry name" value="N_methyl_site"/>
</dbReference>
<proteinExistence type="predicted"/>
<keyword evidence="1" id="KW-0812">Transmembrane</keyword>
<dbReference type="NCBIfam" id="TIGR02532">
    <property type="entry name" value="IV_pilin_GFxxxE"/>
    <property type="match status" value="1"/>
</dbReference>
<sequence length="260" mass="29680">MKRAFSLIEMIIAIIVGAIIISVIIQIYSALHNNYLKTSSIARLESISINTMLIIENYLHQSIKESISIRDNNQILPLQSSLNQNEFIWLNQSIESRQNSNSKFNWSGFVDINSINISQDTITLLSPLSNYNAKSKDAILNNLKFSNEDMRVIFKGDDSIYQNLYQISNSNGENLVIKRENKPIFISEIYYLSHNLISLKLENNTLRLNEFSPNNLNSPIRSNILAQNVSSFNIRQNGSNIIFRLCIFDDISTFCKSSSL</sequence>
<protein>
    <recommendedName>
        <fullName evidence="4">Type II secretion system protein</fullName>
    </recommendedName>
</protein>
<dbReference type="Proteomes" id="UP000202031">
    <property type="component" value="Chromosome"/>
</dbReference>
<accession>A0A1X9SMR7</accession>
<name>A0A1X9SMR7_9BACT</name>
<dbReference type="GeneID" id="46921239"/>